<feature type="compositionally biased region" description="Polar residues" evidence="1">
    <location>
        <begin position="45"/>
        <end position="55"/>
    </location>
</feature>
<evidence type="ECO:0000256" key="1">
    <source>
        <dbReference type="SAM" id="MobiDB-lite"/>
    </source>
</evidence>
<reference evidence="3" key="1">
    <citation type="journal article" date="2017" name="Genome Biol.">
        <title>Comparative genomics reveals high biological diversity and specific adaptations in the industrially and medically important fungal genus Aspergillus.</title>
        <authorList>
            <person name="de Vries R.P."/>
            <person name="Riley R."/>
            <person name="Wiebenga A."/>
            <person name="Aguilar-Osorio G."/>
            <person name="Amillis S."/>
            <person name="Uchima C.A."/>
            <person name="Anderluh G."/>
            <person name="Asadollahi M."/>
            <person name="Askin M."/>
            <person name="Barry K."/>
            <person name="Battaglia E."/>
            <person name="Bayram O."/>
            <person name="Benocci T."/>
            <person name="Braus-Stromeyer S.A."/>
            <person name="Caldana C."/>
            <person name="Canovas D."/>
            <person name="Cerqueira G.C."/>
            <person name="Chen F."/>
            <person name="Chen W."/>
            <person name="Choi C."/>
            <person name="Clum A."/>
            <person name="Dos Santos R.A."/>
            <person name="Damasio A.R."/>
            <person name="Diallinas G."/>
            <person name="Emri T."/>
            <person name="Fekete E."/>
            <person name="Flipphi M."/>
            <person name="Freyberg S."/>
            <person name="Gallo A."/>
            <person name="Gournas C."/>
            <person name="Habgood R."/>
            <person name="Hainaut M."/>
            <person name="Harispe M.L."/>
            <person name="Henrissat B."/>
            <person name="Hilden K.S."/>
            <person name="Hope R."/>
            <person name="Hossain A."/>
            <person name="Karabika E."/>
            <person name="Karaffa L."/>
            <person name="Karanyi Z."/>
            <person name="Krasevec N."/>
            <person name="Kuo A."/>
            <person name="Kusch H."/>
            <person name="LaButti K."/>
            <person name="Lagendijk E.L."/>
            <person name="Lapidus A."/>
            <person name="Levasseur A."/>
            <person name="Lindquist E."/>
            <person name="Lipzen A."/>
            <person name="Logrieco A.F."/>
            <person name="MacCabe A."/>
            <person name="Maekelae M.R."/>
            <person name="Malavazi I."/>
            <person name="Melin P."/>
            <person name="Meyer V."/>
            <person name="Mielnichuk N."/>
            <person name="Miskei M."/>
            <person name="Molnar A.P."/>
            <person name="Mule G."/>
            <person name="Ngan C.Y."/>
            <person name="Orejas M."/>
            <person name="Orosz E."/>
            <person name="Ouedraogo J.P."/>
            <person name="Overkamp K.M."/>
            <person name="Park H.-S."/>
            <person name="Perrone G."/>
            <person name="Piumi F."/>
            <person name="Punt P.J."/>
            <person name="Ram A.F."/>
            <person name="Ramon A."/>
            <person name="Rauscher S."/>
            <person name="Record E."/>
            <person name="Riano-Pachon D.M."/>
            <person name="Robert V."/>
            <person name="Roehrig J."/>
            <person name="Ruller R."/>
            <person name="Salamov A."/>
            <person name="Salih N.S."/>
            <person name="Samson R.A."/>
            <person name="Sandor E."/>
            <person name="Sanguinetti M."/>
            <person name="Schuetze T."/>
            <person name="Sepcic K."/>
            <person name="Shelest E."/>
            <person name="Sherlock G."/>
            <person name="Sophianopoulou V."/>
            <person name="Squina F.M."/>
            <person name="Sun H."/>
            <person name="Susca A."/>
            <person name="Todd R.B."/>
            <person name="Tsang A."/>
            <person name="Unkles S.E."/>
            <person name="van de Wiele N."/>
            <person name="van Rossen-Uffink D."/>
            <person name="Oliveira J.V."/>
            <person name="Vesth T.C."/>
            <person name="Visser J."/>
            <person name="Yu J.-H."/>
            <person name="Zhou M."/>
            <person name="Andersen M.R."/>
            <person name="Archer D.B."/>
            <person name="Baker S.E."/>
            <person name="Benoit I."/>
            <person name="Brakhage A.A."/>
            <person name="Braus G.H."/>
            <person name="Fischer R."/>
            <person name="Frisvad J.C."/>
            <person name="Goldman G.H."/>
            <person name="Houbraken J."/>
            <person name="Oakley B."/>
            <person name="Pocsi I."/>
            <person name="Scazzocchio C."/>
            <person name="Seiboth B."/>
            <person name="vanKuyk P.A."/>
            <person name="Wortman J."/>
            <person name="Dyer P.S."/>
            <person name="Grigoriev I.V."/>
        </authorList>
    </citation>
    <scope>NUCLEOTIDE SEQUENCE [LARGE SCALE GENOMIC DNA]</scope>
    <source>
        <strain evidence="3">CBS 593.65</strain>
    </source>
</reference>
<accession>A0A1L9T421</accession>
<proteinExistence type="predicted"/>
<dbReference type="VEuPathDB" id="FungiDB:ASPSYDRAFT_50018"/>
<keyword evidence="3" id="KW-1185">Reference proteome</keyword>
<dbReference type="RefSeq" id="XP_040697849.1">
    <property type="nucleotide sequence ID" value="XM_040847985.1"/>
</dbReference>
<evidence type="ECO:0000313" key="3">
    <source>
        <dbReference type="Proteomes" id="UP000184356"/>
    </source>
</evidence>
<gene>
    <name evidence="2" type="ORF">ASPSYDRAFT_50018</name>
</gene>
<dbReference type="EMBL" id="KV878595">
    <property type="protein sequence ID" value="OJJ54043.1"/>
    <property type="molecule type" value="Genomic_DNA"/>
</dbReference>
<name>A0A1L9T421_9EURO</name>
<dbReference type="AlphaFoldDB" id="A0A1L9T421"/>
<sequence length="143" mass="15386">MLRSTLGDGIPQPSRLVPSSLIRAEQAISAQQEERGNQAAPKSPSPSRSENLTTTHSSLLQAPRLISTPPFYPSAPLPLPTAFPFAFSIASLFFLSLSFLRSTSVLDLDGRLLLYFAPPPTAPSSHSGLISARVLHHLSSRLL</sequence>
<evidence type="ECO:0000313" key="2">
    <source>
        <dbReference type="EMBL" id="OJJ54043.1"/>
    </source>
</evidence>
<dbReference type="Proteomes" id="UP000184356">
    <property type="component" value="Unassembled WGS sequence"/>
</dbReference>
<dbReference type="GeneID" id="63764058"/>
<protein>
    <submittedName>
        <fullName evidence="2">Uncharacterized protein</fullName>
    </submittedName>
</protein>
<feature type="region of interest" description="Disordered" evidence="1">
    <location>
        <begin position="27"/>
        <end position="55"/>
    </location>
</feature>
<organism evidence="2 3">
    <name type="scientific">Aspergillus sydowii CBS 593.65</name>
    <dbReference type="NCBI Taxonomy" id="1036612"/>
    <lineage>
        <taxon>Eukaryota</taxon>
        <taxon>Fungi</taxon>
        <taxon>Dikarya</taxon>
        <taxon>Ascomycota</taxon>
        <taxon>Pezizomycotina</taxon>
        <taxon>Eurotiomycetes</taxon>
        <taxon>Eurotiomycetidae</taxon>
        <taxon>Eurotiales</taxon>
        <taxon>Aspergillaceae</taxon>
        <taxon>Aspergillus</taxon>
        <taxon>Aspergillus subgen. Nidulantes</taxon>
    </lineage>
</organism>